<keyword evidence="6" id="KW-1185">Reference proteome</keyword>
<gene>
    <name evidence="5" type="ORF">Fcan01_26600</name>
</gene>
<evidence type="ECO:0000313" key="6">
    <source>
        <dbReference type="Proteomes" id="UP000198287"/>
    </source>
</evidence>
<accession>A0A226D354</accession>
<organism evidence="5 6">
    <name type="scientific">Folsomia candida</name>
    <name type="common">Springtail</name>
    <dbReference type="NCBI Taxonomy" id="158441"/>
    <lineage>
        <taxon>Eukaryota</taxon>
        <taxon>Metazoa</taxon>
        <taxon>Ecdysozoa</taxon>
        <taxon>Arthropoda</taxon>
        <taxon>Hexapoda</taxon>
        <taxon>Collembola</taxon>
        <taxon>Entomobryomorpha</taxon>
        <taxon>Isotomoidea</taxon>
        <taxon>Isotomidae</taxon>
        <taxon>Proisotominae</taxon>
        <taxon>Folsomia</taxon>
    </lineage>
</organism>
<sequence length="288" mass="32456">MVESRAPRDLGDFLNCTICLDEPASPIHSCANGHIICGICVEKVKKCGLCQADLKMSDLAERLSRQFDFKLTCGNENEGCKEIVAAAEMKTHLKNCYYREIICTEFKNEVCGKAEVAMSDYAKHLQDRHKCIGGTRNFTLMLTDGNIVHEAGALFPIGILEKDGKVFLQLSHIGEDASVYFWMTVLGSKETAEEYMFDFEHTKAGRRRRVKPLKCPLPGQILTFQNPFLSSVVATWSIPVVAFHDRPKYMEHSAFYVIIPAKMAKEFGTPVQEEGESKLRLETTYRIV</sequence>
<protein>
    <submittedName>
        <fullName evidence="5">E3 ubiquitin-protein ligase sina</fullName>
    </submittedName>
</protein>
<dbReference type="GO" id="GO:0008270">
    <property type="term" value="F:zinc ion binding"/>
    <property type="evidence" value="ECO:0007669"/>
    <property type="project" value="UniProtKB-KW"/>
</dbReference>
<dbReference type="OMA" id="GNENEGC"/>
<dbReference type="OrthoDB" id="8182903at2759"/>
<dbReference type="GO" id="GO:0061630">
    <property type="term" value="F:ubiquitin protein ligase activity"/>
    <property type="evidence" value="ECO:0007669"/>
    <property type="project" value="TreeGrafter"/>
</dbReference>
<dbReference type="SUPFAM" id="SSF57850">
    <property type="entry name" value="RING/U-box"/>
    <property type="match status" value="1"/>
</dbReference>
<evidence type="ECO:0000313" key="5">
    <source>
        <dbReference type="EMBL" id="OXA38686.1"/>
    </source>
</evidence>
<dbReference type="AlphaFoldDB" id="A0A226D354"/>
<evidence type="ECO:0000256" key="2">
    <source>
        <dbReference type="ARBA" id="ARBA00022771"/>
    </source>
</evidence>
<dbReference type="InterPro" id="IPR049548">
    <property type="entry name" value="Sina-like_RING"/>
</dbReference>
<dbReference type="SUPFAM" id="SSF49599">
    <property type="entry name" value="TRAF domain-like"/>
    <property type="match status" value="1"/>
</dbReference>
<dbReference type="GO" id="GO:0005737">
    <property type="term" value="C:cytoplasm"/>
    <property type="evidence" value="ECO:0007669"/>
    <property type="project" value="TreeGrafter"/>
</dbReference>
<dbReference type="GO" id="GO:0016567">
    <property type="term" value="P:protein ubiquitination"/>
    <property type="evidence" value="ECO:0007669"/>
    <property type="project" value="UniProtKB-UniPathway"/>
</dbReference>
<dbReference type="UniPathway" id="UPA00143"/>
<dbReference type="PANTHER" id="PTHR45877:SF2">
    <property type="entry name" value="E3 UBIQUITIN-PROTEIN LIGASE SINA-RELATED"/>
    <property type="match status" value="1"/>
</dbReference>
<proteinExistence type="predicted"/>
<dbReference type="InterPro" id="IPR013083">
    <property type="entry name" value="Znf_RING/FYVE/PHD"/>
</dbReference>
<evidence type="ECO:0000259" key="4">
    <source>
        <dbReference type="Pfam" id="PF21362"/>
    </source>
</evidence>
<dbReference type="Proteomes" id="UP000198287">
    <property type="component" value="Unassembled WGS sequence"/>
</dbReference>
<keyword evidence="1" id="KW-0479">Metal-binding</keyword>
<dbReference type="GO" id="GO:0043161">
    <property type="term" value="P:proteasome-mediated ubiquitin-dependent protein catabolic process"/>
    <property type="evidence" value="ECO:0007669"/>
    <property type="project" value="TreeGrafter"/>
</dbReference>
<dbReference type="InterPro" id="IPR004162">
    <property type="entry name" value="SINA-like_animal"/>
</dbReference>
<dbReference type="GO" id="GO:0031624">
    <property type="term" value="F:ubiquitin conjugating enzyme binding"/>
    <property type="evidence" value="ECO:0007669"/>
    <property type="project" value="TreeGrafter"/>
</dbReference>
<name>A0A226D354_FOLCA</name>
<dbReference type="PANTHER" id="PTHR45877">
    <property type="entry name" value="E3 UBIQUITIN-PROTEIN LIGASE SIAH2"/>
    <property type="match status" value="1"/>
</dbReference>
<keyword evidence="3" id="KW-0862">Zinc</keyword>
<comment type="caution">
    <text evidence="5">The sequence shown here is derived from an EMBL/GenBank/DDBJ whole genome shotgun (WGS) entry which is preliminary data.</text>
</comment>
<dbReference type="EMBL" id="LNIX01000044">
    <property type="protein sequence ID" value="OXA38686.1"/>
    <property type="molecule type" value="Genomic_DNA"/>
</dbReference>
<keyword evidence="2" id="KW-0863">Zinc-finger</keyword>
<dbReference type="STRING" id="158441.A0A226D354"/>
<evidence type="ECO:0000256" key="1">
    <source>
        <dbReference type="ARBA" id="ARBA00022723"/>
    </source>
</evidence>
<evidence type="ECO:0000256" key="3">
    <source>
        <dbReference type="ARBA" id="ARBA00022833"/>
    </source>
</evidence>
<dbReference type="Pfam" id="PF21362">
    <property type="entry name" value="Sina_RING"/>
    <property type="match status" value="1"/>
</dbReference>
<feature type="domain" description="E3 ubiquitin-protein ligase Sina-like RING finger" evidence="4">
    <location>
        <begin position="16"/>
        <end position="50"/>
    </location>
</feature>
<reference evidence="5 6" key="1">
    <citation type="submission" date="2015-12" db="EMBL/GenBank/DDBJ databases">
        <title>The genome of Folsomia candida.</title>
        <authorList>
            <person name="Faddeeva A."/>
            <person name="Derks M.F."/>
            <person name="Anvar Y."/>
            <person name="Smit S."/>
            <person name="Van Straalen N."/>
            <person name="Roelofs D."/>
        </authorList>
    </citation>
    <scope>NUCLEOTIDE SEQUENCE [LARGE SCALE GENOMIC DNA]</scope>
    <source>
        <strain evidence="5 6">VU population</strain>
        <tissue evidence="5">Whole body</tissue>
    </source>
</reference>
<dbReference type="Gene3D" id="3.30.40.10">
    <property type="entry name" value="Zinc/RING finger domain, C3HC4 (zinc finger)"/>
    <property type="match status" value="2"/>
</dbReference>